<reference evidence="2 4" key="1">
    <citation type="submission" date="2015-04" db="EMBL/GenBank/DDBJ databases">
        <title>The draft genome sequence of Roseovarius indicus B108T.</title>
        <authorList>
            <person name="Li G."/>
            <person name="Lai Q."/>
            <person name="Shao Z."/>
            <person name="Yan P."/>
        </authorList>
    </citation>
    <scope>NUCLEOTIDE SEQUENCE [LARGE SCALE GENOMIC DNA]</scope>
    <source>
        <strain evidence="2 4">B108</strain>
    </source>
</reference>
<evidence type="ECO:0000256" key="1">
    <source>
        <dbReference type="SAM" id="MobiDB-lite"/>
    </source>
</evidence>
<dbReference type="PATRIC" id="fig|540747.5.peg.16"/>
<dbReference type="Proteomes" id="UP000051401">
    <property type="component" value="Unassembled WGS sequence"/>
</dbReference>
<evidence type="ECO:0000313" key="4">
    <source>
        <dbReference type="Proteomes" id="UP000051401"/>
    </source>
</evidence>
<sequence>MSGKHMTRMSLDEMRKTKSRTDWDRVTSAPDHEGDQEIDVDWAKAELVEPSPKKLISLRIDEDIVEFFRSQGKGYQTRMNAVLRAYKDAVEKKG</sequence>
<reference evidence="3 5" key="2">
    <citation type="submission" date="2018-08" db="EMBL/GenBank/DDBJ databases">
        <title>Genetic Globetrotter - A new plasmid hitch-hiking vast phylogenetic and geographic distances.</title>
        <authorList>
            <person name="Vollmers J."/>
            <person name="Petersen J."/>
        </authorList>
    </citation>
    <scope>NUCLEOTIDE SEQUENCE [LARGE SCALE GENOMIC DNA]</scope>
    <source>
        <strain evidence="3 5">DSM 26383</strain>
    </source>
</reference>
<dbReference type="OrthoDB" id="361944at2"/>
<dbReference type="STRING" id="540747.SAMN04488031_102246"/>
<evidence type="ECO:0000313" key="3">
    <source>
        <dbReference type="EMBL" id="QEW29411.1"/>
    </source>
</evidence>
<evidence type="ECO:0008006" key="6">
    <source>
        <dbReference type="Google" id="ProtNLM"/>
    </source>
</evidence>
<dbReference type="RefSeq" id="WP_074939916.1">
    <property type="nucleotide sequence ID" value="NZ_FOMY01000002.1"/>
</dbReference>
<feature type="region of interest" description="Disordered" evidence="1">
    <location>
        <begin position="1"/>
        <end position="37"/>
    </location>
</feature>
<dbReference type="Proteomes" id="UP000325785">
    <property type="component" value="Chromosome"/>
</dbReference>
<dbReference type="EMBL" id="CP031598">
    <property type="protein sequence ID" value="QEW29411.1"/>
    <property type="molecule type" value="Genomic_DNA"/>
</dbReference>
<proteinExistence type="predicted"/>
<gene>
    <name evidence="3" type="ORF">RIdsm_05255</name>
    <name evidence="2" type="ORF">XM52_00080</name>
</gene>
<dbReference type="InterPro" id="IPR025528">
    <property type="entry name" value="BrnA_antitoxin"/>
</dbReference>
<dbReference type="Pfam" id="PF14384">
    <property type="entry name" value="BrnA_antitoxin"/>
    <property type="match status" value="1"/>
</dbReference>
<name>A0A0T5PE01_9RHOB</name>
<protein>
    <recommendedName>
        <fullName evidence="6">3-oxoacyl-ACP synthase</fullName>
    </recommendedName>
</protein>
<organism evidence="2 4">
    <name type="scientific">Roseovarius indicus</name>
    <dbReference type="NCBI Taxonomy" id="540747"/>
    <lineage>
        <taxon>Bacteria</taxon>
        <taxon>Pseudomonadati</taxon>
        <taxon>Pseudomonadota</taxon>
        <taxon>Alphaproteobacteria</taxon>
        <taxon>Rhodobacterales</taxon>
        <taxon>Roseobacteraceae</taxon>
        <taxon>Roseovarius</taxon>
    </lineage>
</organism>
<dbReference type="EMBL" id="LAXI01000001">
    <property type="protein sequence ID" value="KRS19292.1"/>
    <property type="molecule type" value="Genomic_DNA"/>
</dbReference>
<keyword evidence="4" id="KW-1185">Reference proteome</keyword>
<dbReference type="KEGG" id="rid:RIdsm_05255"/>
<evidence type="ECO:0000313" key="5">
    <source>
        <dbReference type="Proteomes" id="UP000325785"/>
    </source>
</evidence>
<feature type="compositionally biased region" description="Basic and acidic residues" evidence="1">
    <location>
        <begin position="10"/>
        <end position="37"/>
    </location>
</feature>
<accession>A0A0T5PE01</accession>
<evidence type="ECO:0000313" key="2">
    <source>
        <dbReference type="EMBL" id="KRS19292.1"/>
    </source>
</evidence>
<dbReference type="AlphaFoldDB" id="A0A0T5PE01"/>